<proteinExistence type="predicted"/>
<dbReference type="Proteomes" id="UP000724874">
    <property type="component" value="Unassembled WGS sequence"/>
</dbReference>
<accession>A0A9P5NE44</accession>
<name>A0A9P5NE44_GYMJU</name>
<dbReference type="OrthoDB" id="3262412at2759"/>
<evidence type="ECO:0000313" key="1">
    <source>
        <dbReference type="EMBL" id="KAF8879440.1"/>
    </source>
</evidence>
<reference evidence="1" key="1">
    <citation type="submission" date="2020-11" db="EMBL/GenBank/DDBJ databases">
        <authorList>
            <consortium name="DOE Joint Genome Institute"/>
            <person name="Ahrendt S."/>
            <person name="Riley R."/>
            <person name="Andreopoulos W."/>
            <person name="LaButti K."/>
            <person name="Pangilinan J."/>
            <person name="Ruiz-duenas F.J."/>
            <person name="Barrasa J.M."/>
            <person name="Sanchez-Garcia M."/>
            <person name="Camarero S."/>
            <person name="Miyauchi S."/>
            <person name="Serrano A."/>
            <person name="Linde D."/>
            <person name="Babiker R."/>
            <person name="Drula E."/>
            <person name="Ayuso-Fernandez I."/>
            <person name="Pacheco R."/>
            <person name="Padilla G."/>
            <person name="Ferreira P."/>
            <person name="Barriuso J."/>
            <person name="Kellner H."/>
            <person name="Castanera R."/>
            <person name="Alfaro M."/>
            <person name="Ramirez L."/>
            <person name="Pisabarro A.G."/>
            <person name="Kuo A."/>
            <person name="Tritt A."/>
            <person name="Lipzen A."/>
            <person name="He G."/>
            <person name="Yan M."/>
            <person name="Ng V."/>
            <person name="Cullen D."/>
            <person name="Martin F."/>
            <person name="Rosso M.-N."/>
            <person name="Henrissat B."/>
            <person name="Hibbett D."/>
            <person name="Martinez A.T."/>
            <person name="Grigoriev I.V."/>
        </authorList>
    </citation>
    <scope>NUCLEOTIDE SEQUENCE</scope>
    <source>
        <strain evidence="1">AH 44721</strain>
    </source>
</reference>
<evidence type="ECO:0000313" key="2">
    <source>
        <dbReference type="Proteomes" id="UP000724874"/>
    </source>
</evidence>
<feature type="non-terminal residue" evidence="1">
    <location>
        <position position="1"/>
    </location>
</feature>
<keyword evidence="2" id="KW-1185">Reference proteome</keyword>
<protein>
    <submittedName>
        <fullName evidence="1">Uncharacterized protein</fullName>
    </submittedName>
</protein>
<dbReference type="AlphaFoldDB" id="A0A9P5NE44"/>
<sequence>LFTKHFCQHPSLPDRHGTWTKEEIRDNAVKELYDFCKARGLREVWGYMWACWYSPKMWKLWARSSSPYISRLRTTMGVENFWRQLKHDYLHNVVRPRLDHLVWVLIYKVTPRYMARMHNLEDNYRLGRSRTLTTYQKYFKTAWKKL</sequence>
<feature type="non-terminal residue" evidence="1">
    <location>
        <position position="146"/>
    </location>
</feature>
<gene>
    <name evidence="1" type="ORF">CPB84DRAFT_1630140</name>
</gene>
<dbReference type="EMBL" id="JADNYJ010000149">
    <property type="protein sequence ID" value="KAF8879440.1"/>
    <property type="molecule type" value="Genomic_DNA"/>
</dbReference>
<organism evidence="1 2">
    <name type="scientific">Gymnopilus junonius</name>
    <name type="common">Spectacular rustgill mushroom</name>
    <name type="synonym">Gymnopilus spectabilis subsp. junonius</name>
    <dbReference type="NCBI Taxonomy" id="109634"/>
    <lineage>
        <taxon>Eukaryota</taxon>
        <taxon>Fungi</taxon>
        <taxon>Dikarya</taxon>
        <taxon>Basidiomycota</taxon>
        <taxon>Agaricomycotina</taxon>
        <taxon>Agaricomycetes</taxon>
        <taxon>Agaricomycetidae</taxon>
        <taxon>Agaricales</taxon>
        <taxon>Agaricineae</taxon>
        <taxon>Hymenogastraceae</taxon>
        <taxon>Gymnopilus</taxon>
    </lineage>
</organism>
<comment type="caution">
    <text evidence="1">The sequence shown here is derived from an EMBL/GenBank/DDBJ whole genome shotgun (WGS) entry which is preliminary data.</text>
</comment>